<dbReference type="RefSeq" id="WP_133305010.1">
    <property type="nucleotide sequence ID" value="NZ_QXQB01000003.1"/>
</dbReference>
<organism evidence="2 3">
    <name type="scientific">Paenibacillus pinisoli</name>
    <dbReference type="NCBI Taxonomy" id="1276110"/>
    <lineage>
        <taxon>Bacteria</taxon>
        <taxon>Bacillati</taxon>
        <taxon>Bacillota</taxon>
        <taxon>Bacilli</taxon>
        <taxon>Bacillales</taxon>
        <taxon>Paenibacillaceae</taxon>
        <taxon>Paenibacillus</taxon>
    </lineage>
</organism>
<accession>A0A3A6PE05</accession>
<comment type="caution">
    <text evidence="2">The sequence shown here is derived from an EMBL/GenBank/DDBJ whole genome shotgun (WGS) entry which is preliminary data.</text>
</comment>
<keyword evidence="3" id="KW-1185">Reference proteome</keyword>
<dbReference type="EMBL" id="QXQB01000003">
    <property type="protein sequence ID" value="RJX38845.1"/>
    <property type="molecule type" value="Genomic_DNA"/>
</dbReference>
<evidence type="ECO:0000256" key="1">
    <source>
        <dbReference type="SAM" id="MobiDB-lite"/>
    </source>
</evidence>
<name>A0A3A6PE05_9BACL</name>
<reference evidence="2 3" key="1">
    <citation type="submission" date="2018-09" db="EMBL/GenBank/DDBJ databases">
        <title>Paenibacillus aracenensis nov. sp. isolated from a cave in southern Spain.</title>
        <authorList>
            <person name="Jurado V."/>
            <person name="Gutierrez-Patricio S."/>
            <person name="Gonzalez-Pimentel J.L."/>
            <person name="Miller A.Z."/>
            <person name="Laiz L."/>
            <person name="Saiz-Jimenez C."/>
        </authorList>
    </citation>
    <scope>NUCLEOTIDE SEQUENCE [LARGE SCALE GENOMIC DNA]</scope>
    <source>
        <strain evidence="2 3">JCM 19203</strain>
    </source>
</reference>
<evidence type="ECO:0000313" key="3">
    <source>
        <dbReference type="Proteomes" id="UP000267798"/>
    </source>
</evidence>
<protein>
    <submittedName>
        <fullName evidence="2">Uncharacterized protein</fullName>
    </submittedName>
</protein>
<feature type="region of interest" description="Disordered" evidence="1">
    <location>
        <begin position="46"/>
        <end position="65"/>
    </location>
</feature>
<evidence type="ECO:0000313" key="2">
    <source>
        <dbReference type="EMBL" id="RJX38845.1"/>
    </source>
</evidence>
<sequence>MDNSPFYLSFLYNMAAPAASALKLVCGERAANVIAALLRRDAKEGNKKENTYLSRSNHHGIPLAE</sequence>
<proteinExistence type="predicted"/>
<dbReference type="Proteomes" id="UP000267798">
    <property type="component" value="Unassembled WGS sequence"/>
</dbReference>
<dbReference type="AlphaFoldDB" id="A0A3A6PE05"/>
<gene>
    <name evidence="2" type="ORF">D3P09_15060</name>
</gene>